<evidence type="ECO:0000256" key="11">
    <source>
        <dbReference type="SAM" id="Phobius"/>
    </source>
</evidence>
<proteinExistence type="inferred from homology"/>
<keyword evidence="5 9" id="KW-0297">G-protein coupled receptor</keyword>
<keyword evidence="6 11" id="KW-0472">Membrane</keyword>
<feature type="transmembrane region" description="Helical" evidence="11">
    <location>
        <begin position="69"/>
        <end position="90"/>
    </location>
</feature>
<dbReference type="SUPFAM" id="SSF81321">
    <property type="entry name" value="Family A G protein-coupled receptor-like"/>
    <property type="match status" value="2"/>
</dbReference>
<dbReference type="PANTHER" id="PTHR22752:SF14">
    <property type="entry name" value="G-PROTEIN COUPLED RECEPTORS FAMILY 1 PROFILE DOMAIN-CONTAINING PROTEIN"/>
    <property type="match status" value="1"/>
</dbReference>
<sequence length="639" mass="69969">MAATASHDNTTTLMQRDTLDGLGGELFNSVLYRQFVAQTDVTSAASVSAATLVPLAVDDVTLVDKYFEAGVLVILLVTASLGNTLLWASVLGTRRLRKPANYLVLCLSLADLLVSVINMPFTVSAIVDGRWTHGDGFCVVQGFTNMVTFVASVMSLAAITINRYVAVCYCGDYRAVYTPRNTIFVCIGVWLVSAALAAPPLLGWASYGFLPGQSFCFCLWATSKSYTFFMVFVCFGGPLGVMAYCYAKIIIECKRSRERMNPVAKRKKEVNPTAEMTTYGPGATVAGQPDMTVSGQYTVKQIESIEMTVRPDSGVGDPPDVAAAGDDDPPSAHSPVYFLPAMQPLDVAAYSPRRFAPLFAVEEENEADDSMLDGESCYSESSASRSASHTTGAFTSSTVSIVSDLFNFRLSSGEYAAPSRRGTGMRLAPPTQRLSSVSFQRGREKLRQLGQTLHTPSSVIMKRLRRKKRREKKKLREIHLAKLFLVVICAFVVSWFPFCVTMFWSVFGASPVPRTVDMISLLLGYANSCYNPIIYGALNRNFREGYKNVFGCRRRGRRQTSTRQMQKKMSRKWRKVETVTPKTALPVTCPRITVTSERALSVSVTSEDGLSASFTSDGLSDDGPYCSVDESADGELTDD</sequence>
<evidence type="ECO:0000313" key="13">
    <source>
        <dbReference type="Proteomes" id="UP000695022"/>
    </source>
</evidence>
<evidence type="ECO:0000256" key="10">
    <source>
        <dbReference type="SAM" id="MobiDB-lite"/>
    </source>
</evidence>
<feature type="compositionally biased region" description="Low complexity" evidence="10">
    <location>
        <begin position="314"/>
        <end position="324"/>
    </location>
</feature>
<keyword evidence="8 9" id="KW-0807">Transducer</keyword>
<keyword evidence="13" id="KW-1185">Reference proteome</keyword>
<evidence type="ECO:0000256" key="9">
    <source>
        <dbReference type="RuleBase" id="RU000688"/>
    </source>
</evidence>
<evidence type="ECO:0000313" key="14">
    <source>
        <dbReference type="RefSeq" id="XP_014668412.1"/>
    </source>
</evidence>
<evidence type="ECO:0000256" key="4">
    <source>
        <dbReference type="ARBA" id="ARBA00022989"/>
    </source>
</evidence>
<accession>A0ABM1E891</accession>
<feature type="transmembrane region" description="Helical" evidence="11">
    <location>
        <begin position="182"/>
        <end position="206"/>
    </location>
</feature>
<dbReference type="InterPro" id="IPR000276">
    <property type="entry name" value="GPCR_Rhodpsn"/>
</dbReference>
<dbReference type="PROSITE" id="PS00237">
    <property type="entry name" value="G_PROTEIN_RECEP_F1_1"/>
    <property type="match status" value="1"/>
</dbReference>
<evidence type="ECO:0000259" key="12">
    <source>
        <dbReference type="PROSITE" id="PS50262"/>
    </source>
</evidence>
<evidence type="ECO:0000256" key="2">
    <source>
        <dbReference type="ARBA" id="ARBA00022475"/>
    </source>
</evidence>
<dbReference type="PROSITE" id="PS50262">
    <property type="entry name" value="G_PROTEIN_RECEP_F1_2"/>
    <property type="match status" value="1"/>
</dbReference>
<keyword evidence="4 11" id="KW-1133">Transmembrane helix</keyword>
<keyword evidence="2" id="KW-1003">Cell membrane</keyword>
<evidence type="ECO:0000256" key="6">
    <source>
        <dbReference type="ARBA" id="ARBA00023136"/>
    </source>
</evidence>
<dbReference type="RefSeq" id="XP_014668412.1">
    <property type="nucleotide sequence ID" value="XM_014812926.1"/>
</dbReference>
<keyword evidence="7 9" id="KW-0675">Receptor</keyword>
<dbReference type="GeneID" id="106809737"/>
<dbReference type="Pfam" id="PF00001">
    <property type="entry name" value="7tm_1"/>
    <property type="match status" value="1"/>
</dbReference>
<comment type="subcellular location">
    <subcellularLocation>
        <location evidence="1">Cell membrane</location>
        <topology evidence="1">Multi-pass membrane protein</topology>
    </subcellularLocation>
</comment>
<evidence type="ECO:0000256" key="3">
    <source>
        <dbReference type="ARBA" id="ARBA00022692"/>
    </source>
</evidence>
<feature type="transmembrane region" description="Helical" evidence="11">
    <location>
        <begin position="519"/>
        <end position="538"/>
    </location>
</feature>
<dbReference type="CDD" id="cd00637">
    <property type="entry name" value="7tm_classA_rhodopsin-like"/>
    <property type="match status" value="1"/>
</dbReference>
<evidence type="ECO:0000256" key="5">
    <source>
        <dbReference type="ARBA" id="ARBA00023040"/>
    </source>
</evidence>
<reference evidence="14" key="1">
    <citation type="submission" date="2025-08" db="UniProtKB">
        <authorList>
            <consortium name="RefSeq"/>
        </authorList>
    </citation>
    <scope>IDENTIFICATION</scope>
</reference>
<comment type="similarity">
    <text evidence="9">Belongs to the G-protein coupled receptor 1 family.</text>
</comment>
<feature type="transmembrane region" description="Helical" evidence="11">
    <location>
        <begin position="226"/>
        <end position="247"/>
    </location>
</feature>
<dbReference type="InterPro" id="IPR017452">
    <property type="entry name" value="GPCR_Rhodpsn_7TM"/>
</dbReference>
<feature type="region of interest" description="Disordered" evidence="10">
    <location>
        <begin position="602"/>
        <end position="639"/>
    </location>
</feature>
<feature type="domain" description="G-protein coupled receptors family 1 profile" evidence="12">
    <location>
        <begin position="82"/>
        <end position="535"/>
    </location>
</feature>
<evidence type="ECO:0000256" key="1">
    <source>
        <dbReference type="ARBA" id="ARBA00004651"/>
    </source>
</evidence>
<evidence type="ECO:0000256" key="7">
    <source>
        <dbReference type="ARBA" id="ARBA00023170"/>
    </source>
</evidence>
<name>A0ABM1E891_PRICU</name>
<dbReference type="Gene3D" id="1.20.1070.10">
    <property type="entry name" value="Rhodopsin 7-helix transmembrane proteins"/>
    <property type="match status" value="2"/>
</dbReference>
<feature type="compositionally biased region" description="Acidic residues" evidence="10">
    <location>
        <begin position="630"/>
        <end position="639"/>
    </location>
</feature>
<organism evidence="13 14">
    <name type="scientific">Priapulus caudatus</name>
    <name type="common">Priapulid worm</name>
    <dbReference type="NCBI Taxonomy" id="37621"/>
    <lineage>
        <taxon>Eukaryota</taxon>
        <taxon>Metazoa</taxon>
        <taxon>Ecdysozoa</taxon>
        <taxon>Scalidophora</taxon>
        <taxon>Priapulida</taxon>
        <taxon>Priapulimorpha</taxon>
        <taxon>Priapulimorphida</taxon>
        <taxon>Priapulidae</taxon>
        <taxon>Priapulus</taxon>
    </lineage>
</organism>
<dbReference type="SMART" id="SM01381">
    <property type="entry name" value="7TM_GPCR_Srsx"/>
    <property type="match status" value="1"/>
</dbReference>
<protein>
    <submittedName>
        <fullName evidence="14">Alpha-2A adrenergic receptor-like</fullName>
    </submittedName>
</protein>
<evidence type="ECO:0000256" key="8">
    <source>
        <dbReference type="ARBA" id="ARBA00023224"/>
    </source>
</evidence>
<dbReference type="PANTHER" id="PTHR22752">
    <property type="entry name" value="G PROTEIN-COUPLED RECEPTOR"/>
    <property type="match status" value="1"/>
</dbReference>
<feature type="transmembrane region" description="Helical" evidence="11">
    <location>
        <begin position="102"/>
        <end position="127"/>
    </location>
</feature>
<feature type="compositionally biased region" description="Polar residues" evidence="10">
    <location>
        <begin position="602"/>
        <end position="618"/>
    </location>
</feature>
<keyword evidence="3 9" id="KW-0812">Transmembrane</keyword>
<gene>
    <name evidence="14" type="primary">LOC106809737</name>
</gene>
<dbReference type="Proteomes" id="UP000695022">
    <property type="component" value="Unplaced"/>
</dbReference>
<feature type="transmembrane region" description="Helical" evidence="11">
    <location>
        <begin position="480"/>
        <end position="507"/>
    </location>
</feature>
<feature type="transmembrane region" description="Helical" evidence="11">
    <location>
        <begin position="147"/>
        <end position="170"/>
    </location>
</feature>
<feature type="region of interest" description="Disordered" evidence="10">
    <location>
        <begin position="310"/>
        <end position="329"/>
    </location>
</feature>
<dbReference type="PRINTS" id="PR00237">
    <property type="entry name" value="GPCRRHODOPSN"/>
</dbReference>